<evidence type="ECO:0000256" key="3">
    <source>
        <dbReference type="ARBA" id="ARBA00023052"/>
    </source>
</evidence>
<protein>
    <submittedName>
        <fullName evidence="5">2-oxoisovalerate dehydrogenase subunit beta</fullName>
        <ecNumber evidence="5">1.2.4.4</ecNumber>
    </submittedName>
</protein>
<keyword evidence="3" id="KW-0786">Thiamine pyrophosphate</keyword>
<organism evidence="5 6">
    <name type="scientific">Pigmentiphaga humi</name>
    <dbReference type="NCBI Taxonomy" id="2478468"/>
    <lineage>
        <taxon>Bacteria</taxon>
        <taxon>Pseudomonadati</taxon>
        <taxon>Pseudomonadota</taxon>
        <taxon>Betaproteobacteria</taxon>
        <taxon>Burkholderiales</taxon>
        <taxon>Alcaligenaceae</taxon>
        <taxon>Pigmentiphaga</taxon>
    </lineage>
</organism>
<dbReference type="OrthoDB" id="9780894at2"/>
<dbReference type="InterPro" id="IPR033248">
    <property type="entry name" value="Transketolase_C"/>
</dbReference>
<feature type="domain" description="Transketolase-like pyrimidine-binding" evidence="4">
    <location>
        <begin position="2"/>
        <end position="176"/>
    </location>
</feature>
<dbReference type="SUPFAM" id="SSF52518">
    <property type="entry name" value="Thiamin diphosphate-binding fold (THDP-binding)"/>
    <property type="match status" value="1"/>
</dbReference>
<evidence type="ECO:0000256" key="1">
    <source>
        <dbReference type="ARBA" id="ARBA00001964"/>
    </source>
</evidence>
<dbReference type="PANTHER" id="PTHR43257">
    <property type="entry name" value="PYRUVATE DEHYDROGENASE E1 COMPONENT BETA SUBUNIT"/>
    <property type="match status" value="1"/>
</dbReference>
<dbReference type="EMBL" id="UWPJ01000030">
    <property type="protein sequence ID" value="VCU71816.1"/>
    <property type="molecule type" value="Genomic_DNA"/>
</dbReference>
<dbReference type="Pfam" id="PF02780">
    <property type="entry name" value="Transketolase_C"/>
    <property type="match status" value="1"/>
</dbReference>
<comment type="cofactor">
    <cofactor evidence="1">
        <name>thiamine diphosphate</name>
        <dbReference type="ChEBI" id="CHEBI:58937"/>
    </cofactor>
</comment>
<dbReference type="SUPFAM" id="SSF52922">
    <property type="entry name" value="TK C-terminal domain-like"/>
    <property type="match status" value="1"/>
</dbReference>
<dbReference type="Proteomes" id="UP000277294">
    <property type="component" value="Unassembled WGS sequence"/>
</dbReference>
<dbReference type="AlphaFoldDB" id="A0A3P4B8H1"/>
<reference evidence="5 6" key="1">
    <citation type="submission" date="2018-10" db="EMBL/GenBank/DDBJ databases">
        <authorList>
            <person name="Criscuolo A."/>
        </authorList>
    </citation>
    <scope>NUCLEOTIDE SEQUENCE [LARGE SCALE GENOMIC DNA]</scope>
    <source>
        <strain evidence="5">DnA1</strain>
    </source>
</reference>
<gene>
    <name evidence="5" type="primary">bfmBAB_3</name>
    <name evidence="5" type="ORF">PIGHUM_03906</name>
</gene>
<evidence type="ECO:0000259" key="4">
    <source>
        <dbReference type="SMART" id="SM00861"/>
    </source>
</evidence>
<dbReference type="InterPro" id="IPR029061">
    <property type="entry name" value="THDP-binding"/>
</dbReference>
<dbReference type="InterPro" id="IPR009014">
    <property type="entry name" value="Transketo_C/PFOR_II"/>
</dbReference>
<evidence type="ECO:0000313" key="5">
    <source>
        <dbReference type="EMBL" id="VCU71816.1"/>
    </source>
</evidence>
<dbReference type="InterPro" id="IPR005475">
    <property type="entry name" value="Transketolase-like_Pyr-bd"/>
</dbReference>
<dbReference type="SMART" id="SM00861">
    <property type="entry name" value="Transket_pyr"/>
    <property type="match status" value="1"/>
</dbReference>
<dbReference type="Pfam" id="PF02779">
    <property type="entry name" value="Transket_pyr"/>
    <property type="match status" value="1"/>
</dbReference>
<dbReference type="Gene3D" id="3.40.50.920">
    <property type="match status" value="1"/>
</dbReference>
<accession>A0A3P4B8H1</accession>
<dbReference type="Gene3D" id="3.40.50.970">
    <property type="match status" value="1"/>
</dbReference>
<dbReference type="PANTHER" id="PTHR43257:SF2">
    <property type="entry name" value="PYRUVATE DEHYDROGENASE E1 COMPONENT SUBUNIT BETA"/>
    <property type="match status" value="1"/>
</dbReference>
<sequence>MHTYKAAIRQALIDAMVANPRTMMTGQDIGRFSASGLSAGLVDRFGPQRIRDCPISESAMIGMAVGAAMKGWTSVVELAYADISAVAFGSIVHSACKLRFSTAGQLDCPVIIHAPIGRGSRHGPMGTEITASWYCNVPDLAICMPATPDEAYWQLREAFNRKTPTLYLPDRSLFDASGDIGDGSGAGRAKVVHPGTDLSIVAAGRALALARDAAVQLQAEGVSAEVLSLGHVKPFDHEALERSARRTRRMLVVQDEPGYGGYGAIALASLAQLPAGTLERAARLLCREETFLPHLGEEGPLPTVAQIAEEARSLVAGPA</sequence>
<keyword evidence="6" id="KW-1185">Reference proteome</keyword>
<name>A0A3P4B8H1_9BURK</name>
<evidence type="ECO:0000256" key="2">
    <source>
        <dbReference type="ARBA" id="ARBA00023002"/>
    </source>
</evidence>
<proteinExistence type="predicted"/>
<dbReference type="EC" id="1.2.4.4" evidence="5"/>
<keyword evidence="2 5" id="KW-0560">Oxidoreductase</keyword>
<dbReference type="GO" id="GO:0003863">
    <property type="term" value="F:branched-chain 2-oxo acid dehydrogenase activity"/>
    <property type="evidence" value="ECO:0007669"/>
    <property type="project" value="UniProtKB-EC"/>
</dbReference>
<evidence type="ECO:0000313" key="6">
    <source>
        <dbReference type="Proteomes" id="UP000277294"/>
    </source>
</evidence>